<reference evidence="4" key="1">
    <citation type="journal article" date="2023" name="Mol. Biol. Evol.">
        <title>Third-Generation Sequencing Reveals the Adaptive Role of the Epigenome in Three Deep-Sea Polychaetes.</title>
        <authorList>
            <person name="Perez M."/>
            <person name="Aroh O."/>
            <person name="Sun Y."/>
            <person name="Lan Y."/>
            <person name="Juniper S.K."/>
            <person name="Young C.R."/>
            <person name="Angers B."/>
            <person name="Qian P.Y."/>
        </authorList>
    </citation>
    <scope>NUCLEOTIDE SEQUENCE</scope>
    <source>
        <strain evidence="4">P08H-3</strain>
    </source>
</reference>
<feature type="region of interest" description="Disordered" evidence="2">
    <location>
        <begin position="174"/>
        <end position="212"/>
    </location>
</feature>
<feature type="region of interest" description="Disordered" evidence="2">
    <location>
        <begin position="460"/>
        <end position="488"/>
    </location>
</feature>
<feature type="compositionally biased region" description="Polar residues" evidence="2">
    <location>
        <begin position="690"/>
        <end position="699"/>
    </location>
</feature>
<evidence type="ECO:0000259" key="3">
    <source>
        <dbReference type="Pfam" id="PF25817"/>
    </source>
</evidence>
<proteinExistence type="predicted"/>
<feature type="region of interest" description="Disordered" evidence="2">
    <location>
        <begin position="947"/>
        <end position="994"/>
    </location>
</feature>
<evidence type="ECO:0000256" key="1">
    <source>
        <dbReference type="SAM" id="Coils"/>
    </source>
</evidence>
<dbReference type="Pfam" id="PF25817">
    <property type="entry name" value="ICE1_C"/>
    <property type="match status" value="1"/>
</dbReference>
<feature type="region of interest" description="Disordered" evidence="2">
    <location>
        <begin position="885"/>
        <end position="931"/>
    </location>
</feature>
<dbReference type="InterPro" id="IPR057881">
    <property type="entry name" value="ICE1_C"/>
</dbReference>
<evidence type="ECO:0000313" key="5">
    <source>
        <dbReference type="Proteomes" id="UP001208570"/>
    </source>
</evidence>
<evidence type="ECO:0000313" key="4">
    <source>
        <dbReference type="EMBL" id="KAK2143650.1"/>
    </source>
</evidence>
<sequence length="1416" mass="156923">MSERGFNSGVMYDELTTKKKELQEYKEDLDRQKDERNILQKKIQQYEVVINKYELQQTAIRDSCHSPAISSTGRDNCQSPVTLDSIMSDPGAHISGLCFPWGVAARPCVLGHRDLRHRAESGVIGAEAKKSKSANNLYSPLAAVTVEEIFQEMGVYDDDDDDVVDDVVMITNLSPALSPIPPSPAPVKDVKSTDVSSETSHGSVTSDDSDIESVADLLEDKLMSSEGEGAGCHGNNKPQLLQRQLSVDYIIEDGDGGDDDDDDDDDDIEHIPFSHLDSLEDDHVTQDGGHMTEVKSDATDACVEKLDDGNRGISESNLVTEEGSRVTNPDNYGVAESTPGTDECNHVTKAKDYGIEESSQLTEAHSPVHEENHNSMHKEHQPNETLSPYLPPRDGSTVHLAWPVVKPARRSRSASANQPSEILRRSSRIKRLSEGDRSIGNTQDFSELRKLKCANLIRPSDIQDPVDDDRNRLKPCDNPVNMNSHGAGNDSFIEAERLLKEDLISSSSCCDNSSKSDDKPISSRLGKSVDDGNSESEVNSSQNERSRKNCTDLVEQDLKEEVPKERVSMGQGLKGQSSKEECLNEQGLIEQDVKGSSLIEQDVKGSSLIEQGSNKNDQIEEGLNERGLIEEELVGEVQIGTDSRSPPSVVVITDDALESSILELVKDNEPHPSSDGCIDPDDDRDVKAMETSSFSQKQDPVQKDPHPALPKQSSTGFEVLASEDIFSDSSGICSPNTDVSPLCHNSIKEHKPWTFPVLNKARSLKPHSPVRFTIGESLLIPCQTMTLEDIKEGDTHTSDGITISQLANMKDDDIESVSSVSFSLIDDFPSPISPLSDFGSSGEFVIDVERNVTKSDSELTELSEKNNNVSLSAFNDIRKLVPAPSVCTSSDTTRRKPSTTVDIESDEQPKAVDGTSSRVVPVPGAMSDGRPKARTCVFKRKLPKSVPLFTSRSRRPLSPSGTAHPINDADKPITDRSDPIHRAPDPVTGATDINIDASDSINDAVIPKKRQKKEKVSGKTSNPDKVEKITITKQQKKIIERELQNLLTCVAMTTQQAVDRLRSSGVSLKGVAEVIINYIISSSRDMLAGWHTNCLSCDVPPTPWLSEAERRYIDLIKCLDLLETGVMTYFMTRVKTMLLSNTLHVPAPVVPALCRLYVALCRSLDQLERCRVFTYDFVYLKINLYSAMITAVAGVWPQVLYRDQTGTSPILHVLEYIILVKTLHSDKPRHNMMSSILCKLCNWEKPSSDRDALTNQLVMQLLSVAMNEQREVFECERALDLLARHEDWAWTNDVLVRKHLWPILQQWGSEKGDDSQGDLVQSVLRLVGFLMSHCPADKADITRHMMTTFVTLLQQSEQVSRQIQSISIQSLIRLSPYDPDCTTSCLQYWISDKKRLETISEDDQLLIENCLKHYKH</sequence>
<dbReference type="EMBL" id="JAODUP010000824">
    <property type="protein sequence ID" value="KAK2143650.1"/>
    <property type="molecule type" value="Genomic_DNA"/>
</dbReference>
<feature type="region of interest" description="Disordered" evidence="2">
    <location>
        <begin position="307"/>
        <end position="345"/>
    </location>
</feature>
<protein>
    <recommendedName>
        <fullName evidence="3">Little elongation complex subunit 1 C-terminal domain-containing protein</fullName>
    </recommendedName>
</protein>
<gene>
    <name evidence="4" type="ORF">LSH36_824g03055</name>
</gene>
<organism evidence="4 5">
    <name type="scientific">Paralvinella palmiformis</name>
    <dbReference type="NCBI Taxonomy" id="53620"/>
    <lineage>
        <taxon>Eukaryota</taxon>
        <taxon>Metazoa</taxon>
        <taxon>Spiralia</taxon>
        <taxon>Lophotrochozoa</taxon>
        <taxon>Annelida</taxon>
        <taxon>Polychaeta</taxon>
        <taxon>Sedentaria</taxon>
        <taxon>Canalipalpata</taxon>
        <taxon>Terebellida</taxon>
        <taxon>Terebelliformia</taxon>
        <taxon>Alvinellidae</taxon>
        <taxon>Paralvinella</taxon>
    </lineage>
</organism>
<feature type="compositionally biased region" description="Basic and acidic residues" evidence="2">
    <location>
        <begin position="967"/>
        <end position="984"/>
    </location>
</feature>
<feature type="coiled-coil region" evidence="1">
    <location>
        <begin position="12"/>
        <end position="56"/>
    </location>
</feature>
<feature type="region of interest" description="Disordered" evidence="2">
    <location>
        <begin position="408"/>
        <end position="440"/>
    </location>
</feature>
<feature type="region of interest" description="Disordered" evidence="2">
    <location>
        <begin position="506"/>
        <end position="586"/>
    </location>
</feature>
<evidence type="ECO:0000256" key="2">
    <source>
        <dbReference type="SAM" id="MobiDB-lite"/>
    </source>
</evidence>
<name>A0AAD9MSD3_9ANNE</name>
<feature type="compositionally biased region" description="Basic and acidic residues" evidence="2">
    <location>
        <begin position="366"/>
        <end position="382"/>
    </location>
</feature>
<feature type="compositionally biased region" description="Basic and acidic residues" evidence="2">
    <location>
        <begin position="544"/>
        <end position="567"/>
    </location>
</feature>
<dbReference type="Proteomes" id="UP001208570">
    <property type="component" value="Unassembled WGS sequence"/>
</dbReference>
<accession>A0AAD9MSD3</accession>
<feature type="compositionally biased region" description="Polar residues" evidence="2">
    <location>
        <begin position="193"/>
        <end position="206"/>
    </location>
</feature>
<feature type="region of interest" description="Disordered" evidence="2">
    <location>
        <begin position="664"/>
        <end position="713"/>
    </location>
</feature>
<comment type="caution">
    <text evidence="4">The sequence shown here is derived from an EMBL/GenBank/DDBJ whole genome shotgun (WGS) entry which is preliminary data.</text>
</comment>
<keyword evidence="1" id="KW-0175">Coiled coil</keyword>
<keyword evidence="5" id="KW-1185">Reference proteome</keyword>
<feature type="domain" description="Little elongation complex subunit 1 C-terminal" evidence="3">
    <location>
        <begin position="1270"/>
        <end position="1392"/>
    </location>
</feature>
<feature type="compositionally biased region" description="Polar residues" evidence="2">
    <location>
        <begin position="313"/>
        <end position="330"/>
    </location>
</feature>
<feature type="region of interest" description="Disordered" evidence="2">
    <location>
        <begin position="358"/>
        <end position="394"/>
    </location>
</feature>